<organism evidence="4 5">
    <name type="scientific">Lentinus tigrinus ALCF2SS1-6</name>
    <dbReference type="NCBI Taxonomy" id="1328759"/>
    <lineage>
        <taxon>Eukaryota</taxon>
        <taxon>Fungi</taxon>
        <taxon>Dikarya</taxon>
        <taxon>Basidiomycota</taxon>
        <taxon>Agaricomycotina</taxon>
        <taxon>Agaricomycetes</taxon>
        <taxon>Polyporales</taxon>
        <taxon>Polyporaceae</taxon>
        <taxon>Lentinus</taxon>
    </lineage>
</organism>
<dbReference type="InterPro" id="IPR036770">
    <property type="entry name" value="Ankyrin_rpt-contain_sf"/>
</dbReference>
<feature type="compositionally biased region" description="Basic and acidic residues" evidence="2">
    <location>
        <begin position="670"/>
        <end position="683"/>
    </location>
</feature>
<protein>
    <recommendedName>
        <fullName evidence="3">Dilute domain-containing protein</fullName>
    </recommendedName>
</protein>
<proteinExistence type="predicted"/>
<dbReference type="SMART" id="SM00248">
    <property type="entry name" value="ANK"/>
    <property type="match status" value="2"/>
</dbReference>
<evidence type="ECO:0000313" key="4">
    <source>
        <dbReference type="EMBL" id="RPD64836.1"/>
    </source>
</evidence>
<feature type="region of interest" description="Disordered" evidence="2">
    <location>
        <begin position="428"/>
        <end position="472"/>
    </location>
</feature>
<reference evidence="4" key="1">
    <citation type="journal article" date="2018" name="Genome Biol. Evol.">
        <title>Genomics and development of Lentinus tigrinus, a white-rot wood-decaying mushroom with dimorphic fruiting bodies.</title>
        <authorList>
            <person name="Wu B."/>
            <person name="Xu Z."/>
            <person name="Knudson A."/>
            <person name="Carlson A."/>
            <person name="Chen N."/>
            <person name="Kovaka S."/>
            <person name="LaButti K."/>
            <person name="Lipzen A."/>
            <person name="Pennachio C."/>
            <person name="Riley R."/>
            <person name="Schakwitz W."/>
            <person name="Umezawa K."/>
            <person name="Ohm R.A."/>
            <person name="Grigoriev I.V."/>
            <person name="Nagy L.G."/>
            <person name="Gibbons J."/>
            <person name="Hibbett D."/>
        </authorList>
    </citation>
    <scope>NUCLEOTIDE SEQUENCE [LARGE SCALE GENOMIC DNA]</scope>
    <source>
        <strain evidence="4">ALCF2SS1-6</strain>
    </source>
</reference>
<keyword evidence="1" id="KW-0040">ANK repeat</keyword>
<dbReference type="InterPro" id="IPR052072">
    <property type="entry name" value="Vascular_dev_regulator"/>
</dbReference>
<keyword evidence="5" id="KW-1185">Reference proteome</keyword>
<dbReference type="GO" id="GO:0051020">
    <property type="term" value="F:GTPase binding"/>
    <property type="evidence" value="ECO:0007669"/>
    <property type="project" value="TreeGrafter"/>
</dbReference>
<dbReference type="Pfam" id="PF01843">
    <property type="entry name" value="DIL"/>
    <property type="match status" value="1"/>
</dbReference>
<dbReference type="PANTHER" id="PTHR16027:SF6">
    <property type="entry name" value="DILUTE DOMAIN-CONTAINING PROTEIN"/>
    <property type="match status" value="1"/>
</dbReference>
<sequence length="898" mass="100163">MDSCSSLGPADFAVEPDLQPLYPTPAQISDLISPNVGLAPSQKAELVAHCLLRACVFADMALLSFLLTDPQAQQVVDLSKQDEDGLGLISIAILGFGSESDRDIEREECVRLLVSEGCDVNVADYAGWTPLHYASLLSPPTLVSFLLTHGSTPLALTRRNLTALDIVTAHSTVPGREDVALLLEEAMREAGWKGGRMEEQRRVLEKRMRRLGKRRNVQDDIERVLGISSRWWGDEDLLYSIDNEDEGEDEVLDDSTFTPPPDFSSMLVYSPMALPDIFQNLITDFTPSLRNAEPANALYMLARFACLNCDHIWLEDLIISATDAIEDVFFSHAEDPTYLIFWLYNTTIWLHLMRCDKAISETCEALGSLSLIEEILNSVFVFVIRFAERRIDQLLDAALLDYSPLSSEFDTIQFEGEWSFLRSFGGGKKKANGTTPNATPTRGSGAMSPTQTRPPSPPYQPSTSPPNSRGGFASIRQTFTRARGGSSATPLQSLFAPDAQQPPPTSPKDVISFITALHTLLTLSGINPALIIQFWSQVMYWTACETFNRVLTRKKYLCRSRAVQISANLGVIEEWIGTMELPKNIGSHFAPVHDLLMWLQCLSSITEFPNLIATIQTMKHLNPLQMRRAVRDYKYEVNEGRMTEECNQYLQQLQKDWERHRVKMGVEQLRKEIGERERERDDSMSETPSSLHDASDQVSLAPSAEFAAAQRSIDGLFDRSQEKLLWEPAKAPDPLGELLDSRYMLPLLLPSDPRMLGALPTKPASLDDEKRSSIRLSVDGSSRSTSRASYRGAMGWRFSKQLREIGPTTLQYVDGIRAAARWTRPEPEPMEPDEEDDKPPPPYPTDEEGDEDGDNTLKIDTSVHLTVLTRAPSGRRGRASMAGTPTIEREASISTTVA</sequence>
<dbReference type="OrthoDB" id="426293at2759"/>
<dbReference type="STRING" id="1328759.A0A5C2SU84"/>
<feature type="compositionally biased region" description="Acidic residues" evidence="2">
    <location>
        <begin position="845"/>
        <end position="854"/>
    </location>
</feature>
<feature type="compositionally biased region" description="Pro residues" evidence="2">
    <location>
        <begin position="452"/>
        <end position="464"/>
    </location>
</feature>
<dbReference type="PANTHER" id="PTHR16027">
    <property type="entry name" value="DILUTE DOMAIN-CONTAINING PROTEIN YPR089W"/>
    <property type="match status" value="1"/>
</dbReference>
<dbReference type="InterPro" id="IPR002710">
    <property type="entry name" value="Dilute_dom"/>
</dbReference>
<dbReference type="AlphaFoldDB" id="A0A5C2SU84"/>
<name>A0A5C2SU84_9APHY</name>
<feature type="domain" description="Dilute" evidence="3">
    <location>
        <begin position="319"/>
        <end position="656"/>
    </location>
</feature>
<feature type="compositionally biased region" description="Polar residues" evidence="2">
    <location>
        <begin position="432"/>
        <end position="442"/>
    </location>
</feature>
<evidence type="ECO:0000256" key="2">
    <source>
        <dbReference type="SAM" id="MobiDB-lite"/>
    </source>
</evidence>
<feature type="region of interest" description="Disordered" evidence="2">
    <location>
        <begin position="761"/>
        <end position="789"/>
    </location>
</feature>
<feature type="compositionally biased region" description="Polar residues" evidence="2">
    <location>
        <begin position="779"/>
        <end position="788"/>
    </location>
</feature>
<dbReference type="Pfam" id="PF12796">
    <property type="entry name" value="Ank_2"/>
    <property type="match status" value="1"/>
</dbReference>
<dbReference type="InterPro" id="IPR002110">
    <property type="entry name" value="Ankyrin_rpt"/>
</dbReference>
<dbReference type="SUPFAM" id="SSF48403">
    <property type="entry name" value="Ankyrin repeat"/>
    <property type="match status" value="1"/>
</dbReference>
<feature type="region of interest" description="Disordered" evidence="2">
    <location>
        <begin position="670"/>
        <end position="699"/>
    </location>
</feature>
<dbReference type="PROSITE" id="PS50088">
    <property type="entry name" value="ANK_REPEAT"/>
    <property type="match status" value="1"/>
</dbReference>
<dbReference type="SMART" id="SM01132">
    <property type="entry name" value="DIL"/>
    <property type="match status" value="1"/>
</dbReference>
<feature type="repeat" description="ANK" evidence="1">
    <location>
        <begin position="126"/>
        <end position="158"/>
    </location>
</feature>
<feature type="region of interest" description="Disordered" evidence="2">
    <location>
        <begin position="484"/>
        <end position="507"/>
    </location>
</feature>
<dbReference type="Proteomes" id="UP000313359">
    <property type="component" value="Unassembled WGS sequence"/>
</dbReference>
<feature type="region of interest" description="Disordered" evidence="2">
    <location>
        <begin position="821"/>
        <end position="898"/>
    </location>
</feature>
<evidence type="ECO:0000256" key="1">
    <source>
        <dbReference type="PROSITE-ProRule" id="PRU00023"/>
    </source>
</evidence>
<dbReference type="Gene3D" id="1.25.40.20">
    <property type="entry name" value="Ankyrin repeat-containing domain"/>
    <property type="match status" value="1"/>
</dbReference>
<feature type="compositionally biased region" description="Acidic residues" evidence="2">
    <location>
        <begin position="828"/>
        <end position="837"/>
    </location>
</feature>
<accession>A0A5C2SU84</accession>
<dbReference type="InterPro" id="IPR037986">
    <property type="entry name" value="Myo5p-like_CBD_DIL"/>
</dbReference>
<dbReference type="PROSITE" id="PS50297">
    <property type="entry name" value="ANK_REP_REGION"/>
    <property type="match status" value="1"/>
</dbReference>
<evidence type="ECO:0000259" key="3">
    <source>
        <dbReference type="PROSITE" id="PS51126"/>
    </source>
</evidence>
<evidence type="ECO:0000313" key="5">
    <source>
        <dbReference type="Proteomes" id="UP000313359"/>
    </source>
</evidence>
<feature type="compositionally biased region" description="Polar residues" evidence="2">
    <location>
        <begin position="685"/>
        <end position="699"/>
    </location>
</feature>
<dbReference type="CDD" id="cd15473">
    <property type="entry name" value="Myo5p-like_CBD_DIL_ANK"/>
    <property type="match status" value="1"/>
</dbReference>
<gene>
    <name evidence="4" type="ORF">L227DRAFT_519355</name>
</gene>
<dbReference type="PROSITE" id="PS51126">
    <property type="entry name" value="DILUTE"/>
    <property type="match status" value="1"/>
</dbReference>
<dbReference type="EMBL" id="ML122253">
    <property type="protein sequence ID" value="RPD64836.1"/>
    <property type="molecule type" value="Genomic_DNA"/>
</dbReference>